<comment type="caution">
    <text evidence="2">The sequence shown here is derived from an EMBL/GenBank/DDBJ whole genome shotgun (WGS) entry which is preliminary data.</text>
</comment>
<gene>
    <name evidence="2" type="ORF">H4P12_04155</name>
</gene>
<name>A0A926GEK6_9RHOB</name>
<dbReference type="Gene3D" id="3.90.190.10">
    <property type="entry name" value="Protein tyrosine phosphatase superfamily"/>
    <property type="match status" value="1"/>
</dbReference>
<dbReference type="NCBIfam" id="TIGR01244">
    <property type="entry name" value="TIGR01244 family sulfur transferase"/>
    <property type="match status" value="1"/>
</dbReference>
<keyword evidence="3" id="KW-1185">Reference proteome</keyword>
<evidence type="ECO:0000313" key="3">
    <source>
        <dbReference type="Proteomes" id="UP000608594"/>
    </source>
</evidence>
<dbReference type="EMBL" id="JACOQL010000001">
    <property type="protein sequence ID" value="MBC9245924.1"/>
    <property type="molecule type" value="Genomic_DNA"/>
</dbReference>
<evidence type="ECO:0000259" key="1">
    <source>
        <dbReference type="Pfam" id="PF04273"/>
    </source>
</evidence>
<dbReference type="GO" id="GO:0016787">
    <property type="term" value="F:hydrolase activity"/>
    <property type="evidence" value="ECO:0007669"/>
    <property type="project" value="InterPro"/>
</dbReference>
<dbReference type="SUPFAM" id="SSF52799">
    <property type="entry name" value="(Phosphotyrosine protein) phosphatases II"/>
    <property type="match status" value="1"/>
</dbReference>
<dbReference type="AlphaFoldDB" id="A0A926GEK6"/>
<dbReference type="Pfam" id="PF04273">
    <property type="entry name" value="BLH_phosphatase"/>
    <property type="match status" value="1"/>
</dbReference>
<dbReference type="InterPro" id="IPR029021">
    <property type="entry name" value="Prot-tyrosine_phosphatase-like"/>
</dbReference>
<organism evidence="2 3">
    <name type="scientific">Paracoccus amoyensis</name>
    <dbReference type="NCBI Taxonomy" id="2760093"/>
    <lineage>
        <taxon>Bacteria</taxon>
        <taxon>Pseudomonadati</taxon>
        <taxon>Pseudomonadota</taxon>
        <taxon>Alphaproteobacteria</taxon>
        <taxon>Rhodobacterales</taxon>
        <taxon>Paracoccaceae</taxon>
        <taxon>Paracoccus</taxon>
    </lineage>
</organism>
<reference evidence="2" key="1">
    <citation type="submission" date="2020-08" db="EMBL/GenBank/DDBJ databases">
        <title>Paracoccus amoyensis sp. nov., isolated from the surface seawater at coast of Xiamen, Fujian.</title>
        <authorList>
            <person name="Lyu L."/>
        </authorList>
    </citation>
    <scope>NUCLEOTIDE SEQUENCE</scope>
    <source>
        <strain evidence="2">11-3</strain>
    </source>
</reference>
<protein>
    <submittedName>
        <fullName evidence="2">TIGR01244 family phosphatase</fullName>
    </submittedName>
</protein>
<dbReference type="RefSeq" id="WP_187792307.1">
    <property type="nucleotide sequence ID" value="NZ_JACOQL010000001.1"/>
</dbReference>
<accession>A0A926GEK6</accession>
<dbReference type="CDD" id="cd14503">
    <property type="entry name" value="PTP-bact"/>
    <property type="match status" value="1"/>
</dbReference>
<dbReference type="Proteomes" id="UP000608594">
    <property type="component" value="Unassembled WGS sequence"/>
</dbReference>
<dbReference type="InterPro" id="IPR005939">
    <property type="entry name" value="BLH_phosphatase-like"/>
</dbReference>
<proteinExistence type="predicted"/>
<feature type="domain" description="Beta-lactamase hydrolase-like protein phosphatase-like" evidence="1">
    <location>
        <begin position="2"/>
        <end position="109"/>
    </location>
</feature>
<sequence>MDLRQLSPDLAVSPQILPEDLPLLSEAGFKTLINNRPDDEVDATIDNQAMAIAAQNAGMEYHYLPFSPGQITPDLVEGYAKALTGPRPAVAYCRSGNRSTILWALANAGRIPQDDLLKTAAEAGYDLTPVLPLIQSLANR</sequence>
<evidence type="ECO:0000313" key="2">
    <source>
        <dbReference type="EMBL" id="MBC9245924.1"/>
    </source>
</evidence>